<dbReference type="RefSeq" id="WP_179716131.1">
    <property type="nucleotide sequence ID" value="NZ_JACBZT010000001.1"/>
</dbReference>
<name>A0A853CBV1_9ACTN</name>
<gene>
    <name evidence="3" type="ORF">GGQ55_001763</name>
</gene>
<evidence type="ECO:0000256" key="1">
    <source>
        <dbReference type="SAM" id="Coils"/>
    </source>
</evidence>
<dbReference type="SUPFAM" id="SSF52540">
    <property type="entry name" value="P-loop containing nucleoside triphosphate hydrolases"/>
    <property type="match status" value="1"/>
</dbReference>
<dbReference type="AlphaFoldDB" id="A0A853CBV1"/>
<keyword evidence="1" id="KW-0175">Coiled coil</keyword>
<comment type="caution">
    <text evidence="3">The sequence shown here is derived from an EMBL/GenBank/DDBJ whole genome shotgun (WGS) entry which is preliminary data.</text>
</comment>
<dbReference type="Pfam" id="PF00350">
    <property type="entry name" value="Dynamin_N"/>
    <property type="match status" value="1"/>
</dbReference>
<dbReference type="InterPro" id="IPR051943">
    <property type="entry name" value="TRAFAC_Dynamin-like_GTPase"/>
</dbReference>
<dbReference type="PANTHER" id="PTHR43681">
    <property type="entry name" value="TRANSMEMBRANE GTPASE FZO"/>
    <property type="match status" value="1"/>
</dbReference>
<evidence type="ECO:0000313" key="3">
    <source>
        <dbReference type="EMBL" id="NYJ05485.1"/>
    </source>
</evidence>
<feature type="domain" description="Dynamin N-terminal" evidence="2">
    <location>
        <begin position="41"/>
        <end position="199"/>
    </location>
</feature>
<proteinExistence type="predicted"/>
<accession>A0A853CBV1</accession>
<sequence length="609" mass="65794">MSTPIGLLERAQTLAARCERPELERRLGATRERLARSAVRVVVAGQAGKGKSALVNVLVGAPVCGVAGDTVPIGPAGVSTPVPTLVRGGPAPTAALVLARPGQPGELERSAVPVETLATQLVRIADDAAGRLVRAEVELPRQWLAGGLEVVDTPGVGGVRVTATLGTVDLLPTAAAVLVVTDASQEFTAPELAFVRQAVALCEHVVVVEAKTDLYPSWRQIAELDRGHLARAGLDVPVFCVSTVLEVAALAARDAELHAESGIGPLREHLREEVVERAAERRERALVHDVASVTEQLKLAVKAELAAMEDPASVADIAQRAEAASARIQELGRNSARWQQMLNDGVTDLMGDIDYDLRDRTRVIAREAEETIEANDPGQIWDEIADWLEVRVAGAMTDSFVWAAQRSEWLAAQVVEQFAEERAAVVPELAVGTPDEVLDDMVEVADLDRGNMRVRERLIVGMRGSYSGVLMTGLVTSLAGMPLLNPVSLIAGVVLGRKAYKDDAENRKQRRQNEANNIVRRHLDEVVFQAGKVLKDRLRTVQRTLRDLISETVTELSATLAEANRAAQLAMRTVAAERENRLRELRIRLDLLDRLGTDVRRLPGAAVAR</sequence>
<protein>
    <submittedName>
        <fullName evidence="3">GTPase SAR1 family protein</fullName>
    </submittedName>
</protein>
<organism evidence="3 4">
    <name type="scientific">Petropleomorpha daqingensis</name>
    <dbReference type="NCBI Taxonomy" id="2026353"/>
    <lineage>
        <taxon>Bacteria</taxon>
        <taxon>Bacillati</taxon>
        <taxon>Actinomycetota</taxon>
        <taxon>Actinomycetes</taxon>
        <taxon>Geodermatophilales</taxon>
        <taxon>Geodermatophilaceae</taxon>
        <taxon>Petropleomorpha</taxon>
    </lineage>
</organism>
<feature type="coiled-coil region" evidence="1">
    <location>
        <begin position="560"/>
        <end position="595"/>
    </location>
</feature>
<evidence type="ECO:0000259" key="2">
    <source>
        <dbReference type="Pfam" id="PF00350"/>
    </source>
</evidence>
<dbReference type="InterPro" id="IPR045063">
    <property type="entry name" value="Dynamin_N"/>
</dbReference>
<dbReference type="PANTHER" id="PTHR43681:SF1">
    <property type="entry name" value="SARCALUMENIN"/>
    <property type="match status" value="1"/>
</dbReference>
<dbReference type="EMBL" id="JACBZT010000001">
    <property type="protein sequence ID" value="NYJ05485.1"/>
    <property type="molecule type" value="Genomic_DNA"/>
</dbReference>
<dbReference type="InterPro" id="IPR027417">
    <property type="entry name" value="P-loop_NTPase"/>
</dbReference>
<keyword evidence="4" id="KW-1185">Reference proteome</keyword>
<dbReference type="Gene3D" id="3.40.50.300">
    <property type="entry name" value="P-loop containing nucleotide triphosphate hydrolases"/>
    <property type="match status" value="1"/>
</dbReference>
<reference evidence="3 4" key="1">
    <citation type="submission" date="2020-07" db="EMBL/GenBank/DDBJ databases">
        <title>Sequencing the genomes of 1000 actinobacteria strains.</title>
        <authorList>
            <person name="Klenk H.-P."/>
        </authorList>
    </citation>
    <scope>NUCLEOTIDE SEQUENCE [LARGE SCALE GENOMIC DNA]</scope>
    <source>
        <strain evidence="3 4">DSM 104001</strain>
    </source>
</reference>
<evidence type="ECO:0000313" key="4">
    <source>
        <dbReference type="Proteomes" id="UP000541969"/>
    </source>
</evidence>
<dbReference type="Proteomes" id="UP000541969">
    <property type="component" value="Unassembled WGS sequence"/>
</dbReference>